<feature type="domain" description="4Fe-4S ferredoxin-type" evidence="8">
    <location>
        <begin position="226"/>
        <end position="252"/>
    </location>
</feature>
<dbReference type="AlphaFoldDB" id="A0A844G1A7"/>
<comment type="caution">
    <text evidence="9">The sequence shown here is derived from an EMBL/GenBank/DDBJ whole genome shotgun (WGS) entry which is preliminary data.</text>
</comment>
<dbReference type="Pfam" id="PF12838">
    <property type="entry name" value="Fer4_7"/>
    <property type="match status" value="1"/>
</dbReference>
<sequence length="459" mass="48492">MEERPETNRPGESKMKRQSLWKPLRIAAAAFFLLGCGAAFAGIGGGIAEMLHVQFGPALMRCLAAFSAGALATALGIAAFTFLFGRFYCAVLCPFGILQDAIGFLSRRKGTAVPNFRRTRYAVAGTAFGMLAFGWTALFLLLDPYSNFGRIAGSFTAGSVIPLIVIVILAVWKKRIYYTAICPVGTLLGLIAKHGVFRLRLTDRCVKCGMCVKVCPAGCIDPHNGTLDNERCVRCMNCVSACRLQAVKFALPERKTPPVDQARRAFLINGGVLVAGVAAGMVLAKTGMGKLAEYAKRFLILPPGAGDAERFAARCTACQLCTANCPAKIIVPAPGGDGPVSLDLSRGACRFDCNRCSQVCPTGAIRSLTLAAKRKTKIAEAKFNPRSCIVFQDGEKCGKCAAACPTGAITLRANGTPRPVNAALCIGCGACQAVCPAPGKAMTVHEIERQIVLNGKGAI</sequence>
<keyword evidence="2" id="KW-0004">4Fe-4S</keyword>
<dbReference type="Proteomes" id="UP000435649">
    <property type="component" value="Unassembled WGS sequence"/>
</dbReference>
<evidence type="ECO:0000256" key="5">
    <source>
        <dbReference type="ARBA" id="ARBA00023004"/>
    </source>
</evidence>
<feature type="domain" description="4Fe-4S ferredoxin-type" evidence="8">
    <location>
        <begin position="379"/>
        <end position="414"/>
    </location>
</feature>
<dbReference type="PROSITE" id="PS00198">
    <property type="entry name" value="4FE4S_FER_1"/>
    <property type="match status" value="3"/>
</dbReference>
<feature type="domain" description="4Fe-4S ferredoxin-type" evidence="8">
    <location>
        <begin position="415"/>
        <end position="447"/>
    </location>
</feature>
<feature type="transmembrane region" description="Helical" evidence="7">
    <location>
        <begin position="265"/>
        <end position="284"/>
    </location>
</feature>
<dbReference type="GO" id="GO:0051539">
    <property type="term" value="F:4 iron, 4 sulfur cluster binding"/>
    <property type="evidence" value="ECO:0007669"/>
    <property type="project" value="UniProtKB-KW"/>
</dbReference>
<keyword evidence="10" id="KW-1185">Reference proteome</keyword>
<reference evidence="9 10" key="1">
    <citation type="submission" date="2019-08" db="EMBL/GenBank/DDBJ databases">
        <title>In-depth cultivation of the pig gut microbiome towards novel bacterial diversity and tailored functional studies.</title>
        <authorList>
            <person name="Wylensek D."/>
            <person name="Hitch T.C.A."/>
            <person name="Clavel T."/>
        </authorList>
    </citation>
    <scope>NUCLEOTIDE SEQUENCE [LARGE SCALE GENOMIC DNA]</scope>
    <source>
        <strain evidence="9 10">BBE-744-WT-12</strain>
    </source>
</reference>
<organism evidence="9 10">
    <name type="scientific">Victivallis lenta</name>
    <dbReference type="NCBI Taxonomy" id="2606640"/>
    <lineage>
        <taxon>Bacteria</taxon>
        <taxon>Pseudomonadati</taxon>
        <taxon>Lentisphaerota</taxon>
        <taxon>Lentisphaeria</taxon>
        <taxon>Victivallales</taxon>
        <taxon>Victivallaceae</taxon>
        <taxon>Victivallis</taxon>
    </lineage>
</organism>
<feature type="transmembrane region" description="Helical" evidence="7">
    <location>
        <begin position="148"/>
        <end position="169"/>
    </location>
</feature>
<protein>
    <submittedName>
        <fullName evidence="9">4Fe-4S dicluster domain-containing protein</fullName>
    </submittedName>
</protein>
<dbReference type="Pfam" id="PF13183">
    <property type="entry name" value="Fer4_8"/>
    <property type="match status" value="1"/>
</dbReference>
<dbReference type="InterPro" id="IPR017896">
    <property type="entry name" value="4Fe4S_Fe-S-bd"/>
</dbReference>
<evidence type="ECO:0000256" key="6">
    <source>
        <dbReference type="ARBA" id="ARBA00023014"/>
    </source>
</evidence>
<dbReference type="SUPFAM" id="SSF54862">
    <property type="entry name" value="4Fe-4S ferredoxins"/>
    <property type="match status" value="2"/>
</dbReference>
<keyword evidence="3" id="KW-0479">Metal-binding</keyword>
<dbReference type="PROSITE" id="PS51379">
    <property type="entry name" value="4FE4S_FER_2"/>
    <property type="match status" value="6"/>
</dbReference>
<keyword evidence="7" id="KW-1133">Transmembrane helix</keyword>
<dbReference type="GO" id="GO:0046872">
    <property type="term" value="F:metal ion binding"/>
    <property type="evidence" value="ECO:0007669"/>
    <property type="project" value="UniProtKB-KW"/>
</dbReference>
<dbReference type="Pfam" id="PF12801">
    <property type="entry name" value="Fer4_5"/>
    <property type="match status" value="2"/>
</dbReference>
<evidence type="ECO:0000256" key="4">
    <source>
        <dbReference type="ARBA" id="ARBA00022982"/>
    </source>
</evidence>
<keyword evidence="5" id="KW-0408">Iron</keyword>
<evidence type="ECO:0000256" key="2">
    <source>
        <dbReference type="ARBA" id="ARBA00022485"/>
    </source>
</evidence>
<evidence type="ECO:0000256" key="1">
    <source>
        <dbReference type="ARBA" id="ARBA00022448"/>
    </source>
</evidence>
<feature type="transmembrane region" description="Helical" evidence="7">
    <location>
        <begin position="68"/>
        <end position="98"/>
    </location>
</feature>
<evidence type="ECO:0000313" key="10">
    <source>
        <dbReference type="Proteomes" id="UP000435649"/>
    </source>
</evidence>
<evidence type="ECO:0000256" key="3">
    <source>
        <dbReference type="ARBA" id="ARBA00022723"/>
    </source>
</evidence>
<feature type="transmembrane region" description="Helical" evidence="7">
    <location>
        <begin position="24"/>
        <end position="48"/>
    </location>
</feature>
<keyword evidence="6" id="KW-0411">Iron-sulfur</keyword>
<evidence type="ECO:0000256" key="7">
    <source>
        <dbReference type="SAM" id="Phobius"/>
    </source>
</evidence>
<dbReference type="Gene3D" id="3.30.70.20">
    <property type="match status" value="3"/>
</dbReference>
<gene>
    <name evidence="9" type="ORF">FYJ85_10455</name>
</gene>
<feature type="domain" description="4Fe-4S ferredoxin-type" evidence="8">
    <location>
        <begin position="195"/>
        <end position="225"/>
    </location>
</feature>
<dbReference type="PANTHER" id="PTHR30176">
    <property type="entry name" value="FERREDOXIN-TYPE PROTEIN NAPH"/>
    <property type="match status" value="1"/>
</dbReference>
<accession>A0A844G1A7</accession>
<keyword evidence="4" id="KW-0249">Electron transport</keyword>
<evidence type="ECO:0000259" key="8">
    <source>
        <dbReference type="PROSITE" id="PS51379"/>
    </source>
</evidence>
<dbReference type="InterPro" id="IPR017900">
    <property type="entry name" value="4Fe4S_Fe_S_CS"/>
</dbReference>
<keyword evidence="1" id="KW-0813">Transport</keyword>
<dbReference type="Pfam" id="PF00037">
    <property type="entry name" value="Fer4"/>
    <property type="match status" value="1"/>
</dbReference>
<dbReference type="CDD" id="cd16373">
    <property type="entry name" value="DMSOR_beta_like"/>
    <property type="match status" value="1"/>
</dbReference>
<proteinExistence type="predicted"/>
<dbReference type="PANTHER" id="PTHR30176:SF3">
    <property type="entry name" value="FERREDOXIN-TYPE PROTEIN NAPH"/>
    <property type="match status" value="1"/>
</dbReference>
<feature type="domain" description="4Fe-4S ferredoxin-type" evidence="8">
    <location>
        <begin position="306"/>
        <end position="335"/>
    </location>
</feature>
<dbReference type="InterPro" id="IPR051684">
    <property type="entry name" value="Electron_Trans/Redox"/>
</dbReference>
<feature type="transmembrane region" description="Helical" evidence="7">
    <location>
        <begin position="119"/>
        <end position="142"/>
    </location>
</feature>
<keyword evidence="7" id="KW-0812">Transmembrane</keyword>
<dbReference type="EMBL" id="VUNS01000010">
    <property type="protein sequence ID" value="MST97460.1"/>
    <property type="molecule type" value="Genomic_DNA"/>
</dbReference>
<dbReference type="GO" id="GO:0005886">
    <property type="term" value="C:plasma membrane"/>
    <property type="evidence" value="ECO:0007669"/>
    <property type="project" value="TreeGrafter"/>
</dbReference>
<evidence type="ECO:0000313" key="9">
    <source>
        <dbReference type="EMBL" id="MST97460.1"/>
    </source>
</evidence>
<feature type="domain" description="4Fe-4S ferredoxin-type" evidence="8">
    <location>
        <begin position="338"/>
        <end position="370"/>
    </location>
</feature>
<name>A0A844G1A7_9BACT</name>
<keyword evidence="7" id="KW-0472">Membrane</keyword>